<name>A0A378UDL6_BERDE</name>
<feature type="signal peptide" evidence="1">
    <location>
        <begin position="1"/>
        <end position="24"/>
    </location>
</feature>
<evidence type="ECO:0000256" key="1">
    <source>
        <dbReference type="SAM" id="SignalP"/>
    </source>
</evidence>
<gene>
    <name evidence="3" type="ORF">NCTC10295_00139</name>
</gene>
<accession>A0A378UDL6</accession>
<dbReference type="PROSITE" id="PS51257">
    <property type="entry name" value="PROKAR_LIPOPROTEIN"/>
    <property type="match status" value="1"/>
</dbReference>
<dbReference type="PANTHER" id="PTHR38436:SF1">
    <property type="entry name" value="ESTER CYCLASE"/>
    <property type="match status" value="1"/>
</dbReference>
<dbReference type="Pfam" id="PF12680">
    <property type="entry name" value="SnoaL_2"/>
    <property type="match status" value="1"/>
</dbReference>
<reference evidence="3 4" key="1">
    <citation type="submission" date="2018-06" db="EMBL/GenBank/DDBJ databases">
        <authorList>
            <consortium name="Pathogen Informatics"/>
            <person name="Doyle S."/>
        </authorList>
    </citation>
    <scope>NUCLEOTIDE SEQUENCE [LARGE SCALE GENOMIC DNA]</scope>
    <source>
        <strain evidence="3 4">NCTC10295</strain>
    </source>
</reference>
<sequence>MFKPTLFTALFTALIATLLLGACAATTPRHTAQEEANRRTVTDFYESVFVKRDLSTIDRYIGEPYIQHSPGLPDGRAALHKILPALFQKEPERSNRIIRTAADGDLVWLHAVVKSHPQDRGRVLVEIYRLENGKIVEHWDVIQAIPETTVGSHTVY</sequence>
<organism evidence="3 4">
    <name type="scientific">Bergeriella denitrificans</name>
    <name type="common">Neisseria denitrificans</name>
    <dbReference type="NCBI Taxonomy" id="494"/>
    <lineage>
        <taxon>Bacteria</taxon>
        <taxon>Pseudomonadati</taxon>
        <taxon>Pseudomonadota</taxon>
        <taxon>Betaproteobacteria</taxon>
        <taxon>Neisseriales</taxon>
        <taxon>Neisseriaceae</taxon>
        <taxon>Bergeriella</taxon>
    </lineage>
</organism>
<dbReference type="Gene3D" id="3.10.450.50">
    <property type="match status" value="1"/>
</dbReference>
<dbReference type="GO" id="GO:0030638">
    <property type="term" value="P:polyketide metabolic process"/>
    <property type="evidence" value="ECO:0007669"/>
    <property type="project" value="InterPro"/>
</dbReference>
<dbReference type="InterPro" id="IPR037401">
    <property type="entry name" value="SnoaL-like"/>
</dbReference>
<protein>
    <submittedName>
        <fullName evidence="3">Predicted ester cyclase</fullName>
    </submittedName>
</protein>
<dbReference type="PANTHER" id="PTHR38436">
    <property type="entry name" value="POLYKETIDE CYCLASE SNOAL-LIKE DOMAIN"/>
    <property type="match status" value="1"/>
</dbReference>
<feature type="chain" id="PRO_5016920275" evidence="1">
    <location>
        <begin position="25"/>
        <end position="156"/>
    </location>
</feature>
<keyword evidence="1" id="KW-0732">Signal</keyword>
<evidence type="ECO:0000313" key="4">
    <source>
        <dbReference type="Proteomes" id="UP000254651"/>
    </source>
</evidence>
<evidence type="ECO:0000259" key="2">
    <source>
        <dbReference type="Pfam" id="PF12680"/>
    </source>
</evidence>
<dbReference type="InterPro" id="IPR009959">
    <property type="entry name" value="Cyclase_SnoaL-like"/>
</dbReference>
<dbReference type="EMBL" id="UGQS01000001">
    <property type="protein sequence ID" value="STZ75415.1"/>
    <property type="molecule type" value="Genomic_DNA"/>
</dbReference>
<feature type="domain" description="SnoaL-like" evidence="2">
    <location>
        <begin position="41"/>
        <end position="138"/>
    </location>
</feature>
<dbReference type="SUPFAM" id="SSF54427">
    <property type="entry name" value="NTF2-like"/>
    <property type="match status" value="1"/>
</dbReference>
<dbReference type="AlphaFoldDB" id="A0A378UDL6"/>
<keyword evidence="4" id="KW-1185">Reference proteome</keyword>
<dbReference type="RefSeq" id="WP_066079090.1">
    <property type="nucleotide sequence ID" value="NZ_CP181246.1"/>
</dbReference>
<proteinExistence type="predicted"/>
<evidence type="ECO:0000313" key="3">
    <source>
        <dbReference type="EMBL" id="STZ75415.1"/>
    </source>
</evidence>
<dbReference type="InterPro" id="IPR032710">
    <property type="entry name" value="NTF2-like_dom_sf"/>
</dbReference>
<dbReference type="Proteomes" id="UP000254651">
    <property type="component" value="Unassembled WGS sequence"/>
</dbReference>